<reference evidence="2" key="1">
    <citation type="submission" date="2016-10" db="EMBL/GenBank/DDBJ databases">
        <authorList>
            <person name="Varghese N."/>
            <person name="Submissions S."/>
        </authorList>
    </citation>
    <scope>NUCLEOTIDE SEQUENCE [LARGE SCALE GENOMIC DNA]</scope>
    <source>
        <strain evidence="2">DSM 18733</strain>
    </source>
</reference>
<evidence type="ECO:0000313" key="1">
    <source>
        <dbReference type="EMBL" id="SEK75440.1"/>
    </source>
</evidence>
<dbReference type="RefSeq" id="WP_093319558.1">
    <property type="nucleotide sequence ID" value="NZ_FOAF01000001.1"/>
</dbReference>
<dbReference type="OrthoDB" id="880927at2"/>
<organism evidence="1 2">
    <name type="scientific">Olivibacter domesticus</name>
    <name type="common">Pseudosphingobacterium domesticum</name>
    <dbReference type="NCBI Taxonomy" id="407022"/>
    <lineage>
        <taxon>Bacteria</taxon>
        <taxon>Pseudomonadati</taxon>
        <taxon>Bacteroidota</taxon>
        <taxon>Sphingobacteriia</taxon>
        <taxon>Sphingobacteriales</taxon>
        <taxon>Sphingobacteriaceae</taxon>
        <taxon>Olivibacter</taxon>
    </lineage>
</organism>
<evidence type="ECO:0000313" key="2">
    <source>
        <dbReference type="Proteomes" id="UP000199421"/>
    </source>
</evidence>
<dbReference type="EMBL" id="FOAF01000001">
    <property type="protein sequence ID" value="SEK75440.1"/>
    <property type="molecule type" value="Genomic_DNA"/>
</dbReference>
<protein>
    <submittedName>
        <fullName evidence="1">Uncharacterized protein</fullName>
    </submittedName>
</protein>
<dbReference type="Proteomes" id="UP000199421">
    <property type="component" value="Unassembled WGS sequence"/>
</dbReference>
<keyword evidence="2" id="KW-1185">Reference proteome</keyword>
<gene>
    <name evidence="1" type="ORF">SAMN05661044_01057</name>
</gene>
<proteinExistence type="predicted"/>
<name>A0A1H7JNG7_OLID1</name>
<accession>A0A1H7JNG7</accession>
<dbReference type="AlphaFoldDB" id="A0A1H7JNG7"/>
<sequence length="195" mass="21896">MAKSRDNVVMQGASGTVGKMLVFRQRGDKTIIARRPRNGAERIYSPDQLRVQNRFLDASLYARKAIENPELKAAYQAKANINQTAYNVAFKDFYTAPTIRRLDDRAYNGVIGDLVSILIKDVLMVKEVMVEIQDEEGAIIEAGYAENVDTQGIEWYYTATVDNTDYTNSIIKVTMTDTPGNTYSEVKSYGEDTNP</sequence>